<dbReference type="PROSITE" id="PS50067">
    <property type="entry name" value="KINESIN_MOTOR_2"/>
    <property type="match status" value="1"/>
</dbReference>
<feature type="binding site" evidence="5">
    <location>
        <begin position="97"/>
        <end position="104"/>
    </location>
    <ligand>
        <name>ATP</name>
        <dbReference type="ChEBI" id="CHEBI:30616"/>
    </ligand>
</feature>
<dbReference type="GO" id="GO:0016887">
    <property type="term" value="F:ATP hydrolysis activity"/>
    <property type="evidence" value="ECO:0007669"/>
    <property type="project" value="TreeGrafter"/>
</dbReference>
<evidence type="ECO:0000256" key="1">
    <source>
        <dbReference type="ARBA" id="ARBA00004245"/>
    </source>
</evidence>
<keyword evidence="2 5" id="KW-0547">Nucleotide-binding</keyword>
<sequence length="757" mass="87245">MKSTMAERKYTKIYFRIFPMEKMLWDYLKILDDHRTIYIRCLQQLAKSKEHMMPTFWTFRTDCVFFQNTQKQIYDGVMPEVLDNVSQGHDAVVMAYGQTGSGKSLTISDLHNRYEDRGILPRVASDLLHMKAEATKNNMKVCIQVSYAEFSRSTVNDLLKPCPNHLHNLKDIVKIKVKTVEDAFKAIFKGEGRKTFSENSRYPSHSCSSIFTFHIYMKKLEMQENAIRKCKLHVIDLAGADSIGNFSCLFKNPQEVGAGNLAKTQLEQFFLVLCSNIPEHIRIKQRLNPMIQYLGDSLKKATIFRFVGHIRVSREDLLVTISMLRFGELIGGLKATKYELRVDKAVKHEQVIDLQKQLTKLKLENKYNAILMHQDLAKSLSGERFAHIERTVNEYLQNKITQLTLLNVCDINIALEILKMICKKFEEEKTMERDSVVSATKPKRSSSGSNKVQQKSARSSHKSSMSDKMIKRTTDEKGTSDKVRPSSAKPSKEKVPSVHETASKRSKIASSTSLIKQQVAEKRRSSSRLSLRSNEALLMGHIPPESTEAWNLYTQERQDEYARLVEIYKTNEAAAKVAYKTYLKELGNLRGITCRVEKHRNDLFMAKMTREFQQAMGQEGARIVLSNYEKCVLKELQKSEQDQVDQQDLVLKCQVEVKTHVNICKEQKKALNDDFNAFCEAKYHAPVGDVESSEGMPLNIEDVLQEEDEEEEIKVCEVLETPEDLEAEAFEKFKDLIEIEQRKKKLYEMKHRGWLTY</sequence>
<dbReference type="AlphaFoldDB" id="A0AA38M3K7"/>
<evidence type="ECO:0000313" key="9">
    <source>
        <dbReference type="Proteomes" id="UP001168821"/>
    </source>
</evidence>
<comment type="caution">
    <text evidence="8">The sequence shown here is derived from an EMBL/GenBank/DDBJ whole genome shotgun (WGS) entry which is preliminary data.</text>
</comment>
<accession>A0AA38M3K7</accession>
<evidence type="ECO:0000256" key="5">
    <source>
        <dbReference type="PROSITE-ProRule" id="PRU00283"/>
    </source>
</evidence>
<keyword evidence="4" id="KW-0963">Cytoplasm</keyword>
<evidence type="ECO:0000313" key="8">
    <source>
        <dbReference type="EMBL" id="KAJ3642620.1"/>
    </source>
</evidence>
<dbReference type="PRINTS" id="PR00380">
    <property type="entry name" value="KINESINHEAVY"/>
</dbReference>
<keyword evidence="3 5" id="KW-0067">ATP-binding</keyword>
<dbReference type="GO" id="GO:0005874">
    <property type="term" value="C:microtubule"/>
    <property type="evidence" value="ECO:0007669"/>
    <property type="project" value="TreeGrafter"/>
</dbReference>
<dbReference type="InterPro" id="IPR027417">
    <property type="entry name" value="P-loop_NTPase"/>
</dbReference>
<dbReference type="GO" id="GO:0007018">
    <property type="term" value="P:microtubule-based movement"/>
    <property type="evidence" value="ECO:0007669"/>
    <property type="project" value="InterPro"/>
</dbReference>
<dbReference type="GO" id="GO:0003777">
    <property type="term" value="F:microtubule motor activity"/>
    <property type="evidence" value="ECO:0007669"/>
    <property type="project" value="InterPro"/>
</dbReference>
<evidence type="ECO:0000256" key="3">
    <source>
        <dbReference type="ARBA" id="ARBA00022840"/>
    </source>
</evidence>
<evidence type="ECO:0000256" key="2">
    <source>
        <dbReference type="ARBA" id="ARBA00022741"/>
    </source>
</evidence>
<gene>
    <name evidence="8" type="ORF">Zmor_025383</name>
</gene>
<reference evidence="8" key="1">
    <citation type="journal article" date="2023" name="G3 (Bethesda)">
        <title>Whole genome assemblies of Zophobas morio and Tenebrio molitor.</title>
        <authorList>
            <person name="Kaur S."/>
            <person name="Stinson S.A."/>
            <person name="diCenzo G.C."/>
        </authorList>
    </citation>
    <scope>NUCLEOTIDE SEQUENCE</scope>
    <source>
        <strain evidence="8">QUZm001</strain>
    </source>
</reference>
<evidence type="ECO:0000256" key="4">
    <source>
        <dbReference type="ARBA" id="ARBA00023212"/>
    </source>
</evidence>
<dbReference type="InterPro" id="IPR027640">
    <property type="entry name" value="Kinesin-like_fam"/>
</dbReference>
<keyword evidence="5" id="KW-0505">Motor protein</keyword>
<keyword evidence="4" id="KW-0206">Cytoskeleton</keyword>
<organism evidence="8 9">
    <name type="scientific">Zophobas morio</name>
    <dbReference type="NCBI Taxonomy" id="2755281"/>
    <lineage>
        <taxon>Eukaryota</taxon>
        <taxon>Metazoa</taxon>
        <taxon>Ecdysozoa</taxon>
        <taxon>Arthropoda</taxon>
        <taxon>Hexapoda</taxon>
        <taxon>Insecta</taxon>
        <taxon>Pterygota</taxon>
        <taxon>Neoptera</taxon>
        <taxon>Endopterygota</taxon>
        <taxon>Coleoptera</taxon>
        <taxon>Polyphaga</taxon>
        <taxon>Cucujiformia</taxon>
        <taxon>Tenebrionidae</taxon>
        <taxon>Zophobas</taxon>
    </lineage>
</organism>
<proteinExistence type="inferred from homology"/>
<dbReference type="PANTHER" id="PTHR24115">
    <property type="entry name" value="KINESIN-RELATED"/>
    <property type="match status" value="1"/>
</dbReference>
<dbReference type="GO" id="GO:0008017">
    <property type="term" value="F:microtubule binding"/>
    <property type="evidence" value="ECO:0007669"/>
    <property type="project" value="InterPro"/>
</dbReference>
<comment type="subcellular location">
    <subcellularLocation>
        <location evidence="1">Cytoplasm</location>
        <location evidence="1">Cytoskeleton</location>
    </subcellularLocation>
</comment>
<dbReference type="InterPro" id="IPR036961">
    <property type="entry name" value="Kinesin_motor_dom_sf"/>
</dbReference>
<feature type="domain" description="Kinesin motor" evidence="7">
    <location>
        <begin position="10"/>
        <end position="333"/>
    </location>
</feature>
<dbReference type="SMART" id="SM00129">
    <property type="entry name" value="KISc"/>
    <property type="match status" value="1"/>
</dbReference>
<dbReference type="Pfam" id="PF00225">
    <property type="entry name" value="Kinesin"/>
    <property type="match status" value="1"/>
</dbReference>
<dbReference type="SUPFAM" id="SSF52540">
    <property type="entry name" value="P-loop containing nucleoside triphosphate hydrolases"/>
    <property type="match status" value="1"/>
</dbReference>
<feature type="compositionally biased region" description="Polar residues" evidence="6">
    <location>
        <begin position="445"/>
        <end position="454"/>
    </location>
</feature>
<dbReference type="Proteomes" id="UP001168821">
    <property type="component" value="Unassembled WGS sequence"/>
</dbReference>
<comment type="similarity">
    <text evidence="5">Belongs to the TRAFAC class myosin-kinesin ATPase superfamily. Kinesin family.</text>
</comment>
<keyword evidence="9" id="KW-1185">Reference proteome</keyword>
<dbReference type="Gene3D" id="3.40.850.10">
    <property type="entry name" value="Kinesin motor domain"/>
    <property type="match status" value="1"/>
</dbReference>
<dbReference type="EMBL" id="JALNTZ010000008">
    <property type="protein sequence ID" value="KAJ3642620.1"/>
    <property type="molecule type" value="Genomic_DNA"/>
</dbReference>
<protein>
    <recommendedName>
        <fullName evidence="7">Kinesin motor domain-containing protein</fullName>
    </recommendedName>
</protein>
<evidence type="ECO:0000259" key="7">
    <source>
        <dbReference type="PROSITE" id="PS50067"/>
    </source>
</evidence>
<evidence type="ECO:0000256" key="6">
    <source>
        <dbReference type="SAM" id="MobiDB-lite"/>
    </source>
</evidence>
<dbReference type="GO" id="GO:0005524">
    <property type="term" value="F:ATP binding"/>
    <property type="evidence" value="ECO:0007669"/>
    <property type="project" value="UniProtKB-UniRule"/>
</dbReference>
<dbReference type="InterPro" id="IPR001752">
    <property type="entry name" value="Kinesin_motor_dom"/>
</dbReference>
<dbReference type="GO" id="GO:0005871">
    <property type="term" value="C:kinesin complex"/>
    <property type="evidence" value="ECO:0007669"/>
    <property type="project" value="TreeGrafter"/>
</dbReference>
<name>A0AA38M3K7_9CUCU</name>
<feature type="compositionally biased region" description="Basic and acidic residues" evidence="6">
    <location>
        <begin position="464"/>
        <end position="503"/>
    </location>
</feature>
<feature type="region of interest" description="Disordered" evidence="6">
    <location>
        <begin position="432"/>
        <end position="529"/>
    </location>
</feature>